<reference evidence="1 2" key="1">
    <citation type="submission" date="2018-05" db="EMBL/GenBank/DDBJ databases">
        <title>Draft Genome Sequences for a Diverse set of 7 Haemophilus Species.</title>
        <authorList>
            <person name="Nichols M."/>
            <person name="Topaz N."/>
            <person name="Wang X."/>
            <person name="Wang X."/>
            <person name="Boxrud D."/>
        </authorList>
    </citation>
    <scope>NUCLEOTIDE SEQUENCE [LARGE SCALE GENOMIC DNA]</scope>
    <source>
        <strain evidence="1 2">C2014016342</strain>
    </source>
</reference>
<protein>
    <recommendedName>
        <fullName evidence="3">SIR2-like domain-containing protein</fullName>
    </recommendedName>
</protein>
<dbReference type="AlphaFoldDB" id="A0A369ZQP7"/>
<evidence type="ECO:0008006" key="3">
    <source>
        <dbReference type="Google" id="ProtNLM"/>
    </source>
</evidence>
<proteinExistence type="predicted"/>
<sequence length="506" mass="57831">MKLGLFFGAGAEISYGLPSGGSFAIDLFRQDTTQYKDNLRKELSKINSKSIYAAKWLPDEYVNKPIYAFGKNEFGTIIESSIQYKRDKIISRLNNFDSLFEQAIKSLDIDKTIIESKYYELTNNNIGDVLYTHNIKLNPILSNSVTLFDSIYYSGILEVIKNNKDCDDLRQYATAFLQLLVGAHGHELVKQLNEELFTNSPDNLPIFDDIFGMFRLEFNQVGAVALDLLLNHKKEFEIDENAELHCILTALAKKSLELIFIDVLDYQKLIDEHFRYLFAPKTEWAKFTKMAIFLEIARDYIKKKVPANIDGKDGYYNDLDTCKDNVIAIGTSNYNSLLSLIQPSLSEKITYLNGSVSDFYNPYKNNIVQFIDKPDDLEQLHFPFILTQSGLKPLTSVEMSRRYVNLFDSFKESDAIIVVGFRFNSDDGHINGLFRSLIEEHNKKIFIVGIDSERKIKQTAIGNLRIDKNISNIIPVAVDGETRKKDDSLWIDFIINTLQASGETND</sequence>
<organism evidence="1 2">
    <name type="scientific">Haemophilus paraphrohaemolyticus</name>
    <dbReference type="NCBI Taxonomy" id="736"/>
    <lineage>
        <taxon>Bacteria</taxon>
        <taxon>Pseudomonadati</taxon>
        <taxon>Pseudomonadota</taxon>
        <taxon>Gammaproteobacteria</taxon>
        <taxon>Pasteurellales</taxon>
        <taxon>Pasteurellaceae</taxon>
        <taxon>Haemophilus</taxon>
    </lineage>
</organism>
<evidence type="ECO:0000313" key="1">
    <source>
        <dbReference type="EMBL" id="RDF08759.1"/>
    </source>
</evidence>
<keyword evidence="2" id="KW-1185">Reference proteome</keyword>
<dbReference type="RefSeq" id="WP_111354519.1">
    <property type="nucleotide sequence ID" value="NZ_QEQF01000010.1"/>
</dbReference>
<dbReference type="EMBL" id="QEQF01000010">
    <property type="protein sequence ID" value="RDF08759.1"/>
    <property type="molecule type" value="Genomic_DNA"/>
</dbReference>
<accession>A0A369ZQP7</accession>
<dbReference type="Proteomes" id="UP000253945">
    <property type="component" value="Unassembled WGS sequence"/>
</dbReference>
<name>A0A369ZQP7_9PAST</name>
<comment type="caution">
    <text evidence="1">The sequence shown here is derived from an EMBL/GenBank/DDBJ whole genome shotgun (WGS) entry which is preliminary data.</text>
</comment>
<evidence type="ECO:0000313" key="2">
    <source>
        <dbReference type="Proteomes" id="UP000253945"/>
    </source>
</evidence>
<gene>
    <name evidence="1" type="ORF">DPV92_08635</name>
</gene>